<dbReference type="PANTHER" id="PTHR48111">
    <property type="entry name" value="REGULATOR OF RPOS"/>
    <property type="match status" value="1"/>
</dbReference>
<dbReference type="Gene3D" id="1.10.10.10">
    <property type="entry name" value="Winged helix-like DNA-binding domain superfamily/Winged helix DNA-binding domain"/>
    <property type="match status" value="1"/>
</dbReference>
<dbReference type="InterPro" id="IPR016032">
    <property type="entry name" value="Sig_transdc_resp-reg_C-effctor"/>
</dbReference>
<keyword evidence="12" id="KW-1185">Reference proteome</keyword>
<evidence type="ECO:0000256" key="7">
    <source>
        <dbReference type="PROSITE-ProRule" id="PRU01091"/>
    </source>
</evidence>
<accession>A0ABN6WXY0</accession>
<name>A0ABN6WXY0_9BACT</name>
<dbReference type="InterPro" id="IPR039420">
    <property type="entry name" value="WalR-like"/>
</dbReference>
<dbReference type="EMBL" id="AP027370">
    <property type="protein sequence ID" value="BDY13606.1"/>
    <property type="molecule type" value="Genomic_DNA"/>
</dbReference>
<dbReference type="SMART" id="SM00862">
    <property type="entry name" value="Trans_reg_C"/>
    <property type="match status" value="1"/>
</dbReference>
<dbReference type="Gene3D" id="3.40.50.2300">
    <property type="match status" value="1"/>
</dbReference>
<dbReference type="InterPro" id="IPR036388">
    <property type="entry name" value="WH-like_DNA-bd_sf"/>
</dbReference>
<feature type="coiled-coil region" evidence="8">
    <location>
        <begin position="111"/>
        <end position="138"/>
    </location>
</feature>
<evidence type="ECO:0000313" key="11">
    <source>
        <dbReference type="EMBL" id="BDY13606.1"/>
    </source>
</evidence>
<feature type="DNA-binding region" description="OmpR/PhoB-type" evidence="7">
    <location>
        <begin position="130"/>
        <end position="226"/>
    </location>
</feature>
<dbReference type="PANTHER" id="PTHR48111:SF1">
    <property type="entry name" value="TWO-COMPONENT RESPONSE REGULATOR ORR33"/>
    <property type="match status" value="1"/>
</dbReference>
<dbReference type="PROSITE" id="PS50110">
    <property type="entry name" value="RESPONSE_REGULATORY"/>
    <property type="match status" value="1"/>
</dbReference>
<dbReference type="PROSITE" id="PS51755">
    <property type="entry name" value="OMPR_PHOB"/>
    <property type="match status" value="1"/>
</dbReference>
<protein>
    <submittedName>
        <fullName evidence="11">CheY-P-specific phosphatase CheX</fullName>
    </submittedName>
</protein>
<dbReference type="Proteomes" id="UP001321445">
    <property type="component" value="Chromosome"/>
</dbReference>
<feature type="domain" description="OmpR/PhoB-type" evidence="10">
    <location>
        <begin position="130"/>
        <end position="226"/>
    </location>
</feature>
<feature type="modified residue" description="4-aspartylphosphate" evidence="6">
    <location>
        <position position="57"/>
    </location>
</feature>
<evidence type="ECO:0000256" key="5">
    <source>
        <dbReference type="ARBA" id="ARBA00023163"/>
    </source>
</evidence>
<gene>
    <name evidence="11" type="ORF">HCR_19180</name>
</gene>
<keyword evidence="4 7" id="KW-0238">DNA-binding</keyword>
<dbReference type="SUPFAM" id="SSF46894">
    <property type="entry name" value="C-terminal effector domain of the bipartite response regulators"/>
    <property type="match status" value="1"/>
</dbReference>
<evidence type="ECO:0000313" key="12">
    <source>
        <dbReference type="Proteomes" id="UP001321445"/>
    </source>
</evidence>
<keyword evidence="8" id="KW-0175">Coiled coil</keyword>
<dbReference type="InterPro" id="IPR011006">
    <property type="entry name" value="CheY-like_superfamily"/>
</dbReference>
<keyword evidence="3" id="KW-0805">Transcription regulation</keyword>
<evidence type="ECO:0000259" key="9">
    <source>
        <dbReference type="PROSITE" id="PS50110"/>
    </source>
</evidence>
<dbReference type="InterPro" id="IPR001789">
    <property type="entry name" value="Sig_transdc_resp-reg_receiver"/>
</dbReference>
<reference evidence="11 12" key="1">
    <citation type="submission" date="2023-03" db="EMBL/GenBank/DDBJ databases">
        <title>Description of Hydrogenimonas sp. ISO32.</title>
        <authorList>
            <person name="Mino S."/>
            <person name="Fukazawa S."/>
            <person name="Sawabe T."/>
        </authorList>
    </citation>
    <scope>NUCLEOTIDE SEQUENCE [LARGE SCALE GENOMIC DNA]</scope>
    <source>
        <strain evidence="11 12">ISO32</strain>
    </source>
</reference>
<feature type="domain" description="Response regulatory" evidence="9">
    <location>
        <begin position="8"/>
        <end position="122"/>
    </location>
</feature>
<evidence type="ECO:0000256" key="8">
    <source>
        <dbReference type="SAM" id="Coils"/>
    </source>
</evidence>
<evidence type="ECO:0000256" key="6">
    <source>
        <dbReference type="PROSITE-ProRule" id="PRU00169"/>
    </source>
</evidence>
<keyword evidence="2" id="KW-0902">Two-component regulatory system</keyword>
<evidence type="ECO:0000256" key="1">
    <source>
        <dbReference type="ARBA" id="ARBA00022553"/>
    </source>
</evidence>
<dbReference type="InterPro" id="IPR001867">
    <property type="entry name" value="OmpR/PhoB-type_DNA-bd"/>
</dbReference>
<evidence type="ECO:0000259" key="10">
    <source>
        <dbReference type="PROSITE" id="PS51755"/>
    </source>
</evidence>
<keyword evidence="5" id="KW-0804">Transcription</keyword>
<proteinExistence type="predicted"/>
<dbReference type="Pfam" id="PF00486">
    <property type="entry name" value="Trans_reg_C"/>
    <property type="match status" value="1"/>
</dbReference>
<evidence type="ECO:0000256" key="3">
    <source>
        <dbReference type="ARBA" id="ARBA00023015"/>
    </source>
</evidence>
<dbReference type="RefSeq" id="WP_286336554.1">
    <property type="nucleotide sequence ID" value="NZ_AP027370.1"/>
</dbReference>
<sequence length="227" mass="26406">MIRKRAYTVLYAEDEETIRNAYLHFLSHYFETVIGARDGEEALELYRKYKPDLVIADIVMPKLDGLSLIETIRRHDDTTRSILLTAYSDQAQLLKATELNITKYLIKPVRKQALKEAIDRAVSQLDRLKSAILKLTGEYTFHKEREALMYKGEPLPLSKNEQLFISILASEPVHFLSVSKVSELFYIKYDRDLSENAVKSLIKRLKKKLPDELIENRFGLGYRLLRP</sequence>
<organism evidence="11 12">
    <name type="scientific">Hydrogenimonas cancrithermarum</name>
    <dbReference type="NCBI Taxonomy" id="2993563"/>
    <lineage>
        <taxon>Bacteria</taxon>
        <taxon>Pseudomonadati</taxon>
        <taxon>Campylobacterota</taxon>
        <taxon>Epsilonproteobacteria</taxon>
        <taxon>Campylobacterales</taxon>
        <taxon>Hydrogenimonadaceae</taxon>
        <taxon>Hydrogenimonas</taxon>
    </lineage>
</organism>
<dbReference type="SUPFAM" id="SSF52172">
    <property type="entry name" value="CheY-like"/>
    <property type="match status" value="1"/>
</dbReference>
<evidence type="ECO:0000256" key="2">
    <source>
        <dbReference type="ARBA" id="ARBA00023012"/>
    </source>
</evidence>
<dbReference type="Pfam" id="PF00072">
    <property type="entry name" value="Response_reg"/>
    <property type="match status" value="1"/>
</dbReference>
<dbReference type="SMART" id="SM00448">
    <property type="entry name" value="REC"/>
    <property type="match status" value="1"/>
</dbReference>
<dbReference type="CDD" id="cd17536">
    <property type="entry name" value="REC_YesN-like"/>
    <property type="match status" value="1"/>
</dbReference>
<keyword evidence="1 6" id="KW-0597">Phosphoprotein</keyword>
<evidence type="ECO:0000256" key="4">
    <source>
        <dbReference type="ARBA" id="ARBA00023125"/>
    </source>
</evidence>